<gene>
    <name evidence="2" type="ORF">PSALAMII_LOCUS5805</name>
</gene>
<accession>A0A9W4NI86</accession>
<organism evidence="2 3">
    <name type="scientific">Penicillium salamii</name>
    <dbReference type="NCBI Taxonomy" id="1612424"/>
    <lineage>
        <taxon>Eukaryota</taxon>
        <taxon>Fungi</taxon>
        <taxon>Dikarya</taxon>
        <taxon>Ascomycota</taxon>
        <taxon>Pezizomycotina</taxon>
        <taxon>Eurotiomycetes</taxon>
        <taxon>Eurotiomycetidae</taxon>
        <taxon>Eurotiales</taxon>
        <taxon>Aspergillaceae</taxon>
        <taxon>Penicillium</taxon>
    </lineage>
</organism>
<dbReference type="EMBL" id="CAJVPD010000237">
    <property type="protein sequence ID" value="CAG8381990.1"/>
    <property type="molecule type" value="Genomic_DNA"/>
</dbReference>
<protein>
    <recommendedName>
        <fullName evidence="4">HNH nuclease domain-containing protein</fullName>
    </recommendedName>
</protein>
<name>A0A9W4NI86_9EURO</name>
<evidence type="ECO:0000313" key="3">
    <source>
        <dbReference type="Proteomes" id="UP001152592"/>
    </source>
</evidence>
<feature type="region of interest" description="Disordered" evidence="1">
    <location>
        <begin position="221"/>
        <end position="243"/>
    </location>
</feature>
<evidence type="ECO:0000313" key="2">
    <source>
        <dbReference type="EMBL" id="CAG8381990.1"/>
    </source>
</evidence>
<evidence type="ECO:0000256" key="1">
    <source>
        <dbReference type="SAM" id="MobiDB-lite"/>
    </source>
</evidence>
<dbReference type="OrthoDB" id="1577640at2759"/>
<dbReference type="AlphaFoldDB" id="A0A9W4NI86"/>
<reference evidence="2" key="1">
    <citation type="submission" date="2021-07" db="EMBL/GenBank/DDBJ databases">
        <authorList>
            <person name="Branca A.L. A."/>
        </authorList>
    </citation>
    <scope>NUCLEOTIDE SEQUENCE</scope>
</reference>
<proteinExistence type="predicted"/>
<comment type="caution">
    <text evidence="2">The sequence shown here is derived from an EMBL/GenBank/DDBJ whole genome shotgun (WGS) entry which is preliminary data.</text>
</comment>
<dbReference type="Proteomes" id="UP001152592">
    <property type="component" value="Unassembled WGS sequence"/>
</dbReference>
<evidence type="ECO:0008006" key="4">
    <source>
        <dbReference type="Google" id="ProtNLM"/>
    </source>
</evidence>
<sequence length="243" mass="28454">MAKRFTQQTLKDAKLQVRRRESFQCKLTRGGAVSTKIAYIVPSALQNQDNGVLEKEEVWTFLESFWGEEKVSKWKQLLLDGSEMNAYQIVNLMNLDLIVERYWAFGLIALRPISVNLEQTEMKVAFHWLPFREQLWDWDIKRKDKVSMLQNPLQDPQYRPVSSPGRQHFVVVRREDDTFASISSGYTFTLSTDNNDQRPLPSFDLLELRWHLSRIAAFQGTDDDERSYSPAYDCQYNPESDSE</sequence>